<comment type="caution">
    <text evidence="1">The sequence shown here is derived from an EMBL/GenBank/DDBJ whole genome shotgun (WGS) entry which is preliminary data.</text>
</comment>
<evidence type="ECO:0008006" key="3">
    <source>
        <dbReference type="Google" id="ProtNLM"/>
    </source>
</evidence>
<dbReference type="AlphaFoldDB" id="A0A7W9QD69"/>
<dbReference type="Proteomes" id="UP000588098">
    <property type="component" value="Unassembled WGS sequence"/>
</dbReference>
<sequence length="193" mass="20917">MSTVETVELATPPTHQSFRISTPNIPMAPKIAREQVALLLRLTDHTELVDVAMLLVSEIVTNVHLHTATPIVDLDVTVWCERVQVAVWDDAPRRCPYVPRPAPDTPVPNTATLDAVALEAAVRTDERPGDPLAGDAEHGRGLALVEELASAWGITWPHQPRRPAKCVWFALDDRTGALDDSALSGGTCTGPRT</sequence>
<protein>
    <recommendedName>
        <fullName evidence="3">Histidine kinase/HSP90-like ATPase domain-containing protein</fullName>
    </recommendedName>
</protein>
<organism evidence="1 2">
    <name type="scientific">Streptomyces zagrosensis</name>
    <dbReference type="NCBI Taxonomy" id="1042984"/>
    <lineage>
        <taxon>Bacteria</taxon>
        <taxon>Bacillati</taxon>
        <taxon>Actinomycetota</taxon>
        <taxon>Actinomycetes</taxon>
        <taxon>Kitasatosporales</taxon>
        <taxon>Streptomycetaceae</taxon>
        <taxon>Streptomyces</taxon>
    </lineage>
</organism>
<dbReference type="PANTHER" id="PTHR35526:SF3">
    <property type="entry name" value="ANTI-SIGMA-F FACTOR RSBW"/>
    <property type="match status" value="1"/>
</dbReference>
<dbReference type="EMBL" id="JACHJL010000014">
    <property type="protein sequence ID" value="MBB5938060.1"/>
    <property type="molecule type" value="Genomic_DNA"/>
</dbReference>
<evidence type="ECO:0000313" key="1">
    <source>
        <dbReference type="EMBL" id="MBB5938060.1"/>
    </source>
</evidence>
<evidence type="ECO:0000313" key="2">
    <source>
        <dbReference type="Proteomes" id="UP000588098"/>
    </source>
</evidence>
<dbReference type="CDD" id="cd16936">
    <property type="entry name" value="HATPase_RsbW-like"/>
    <property type="match status" value="1"/>
</dbReference>
<accession>A0A7W9QD69</accession>
<dbReference type="InterPro" id="IPR036890">
    <property type="entry name" value="HATPase_C_sf"/>
</dbReference>
<dbReference type="Gene3D" id="3.30.565.10">
    <property type="entry name" value="Histidine kinase-like ATPase, C-terminal domain"/>
    <property type="match status" value="1"/>
</dbReference>
<proteinExistence type="predicted"/>
<dbReference type="PANTHER" id="PTHR35526">
    <property type="entry name" value="ANTI-SIGMA-F FACTOR RSBW-RELATED"/>
    <property type="match status" value="1"/>
</dbReference>
<keyword evidence="2" id="KW-1185">Reference proteome</keyword>
<dbReference type="RefSeq" id="WP_184575534.1">
    <property type="nucleotide sequence ID" value="NZ_JACHJL010000014.1"/>
</dbReference>
<reference evidence="1 2" key="1">
    <citation type="submission" date="2020-08" db="EMBL/GenBank/DDBJ databases">
        <title>Genomic Encyclopedia of Type Strains, Phase III (KMG-III): the genomes of soil and plant-associated and newly described type strains.</title>
        <authorList>
            <person name="Whitman W."/>
        </authorList>
    </citation>
    <scope>NUCLEOTIDE SEQUENCE [LARGE SCALE GENOMIC DNA]</scope>
    <source>
        <strain evidence="1 2">CECT 8305</strain>
    </source>
</reference>
<gene>
    <name evidence="1" type="ORF">FHS42_005144</name>
</gene>
<name>A0A7W9QD69_9ACTN</name>
<dbReference type="InterPro" id="IPR050267">
    <property type="entry name" value="Anti-sigma-factor_SerPK"/>
</dbReference>